<keyword evidence="3" id="KW-1185">Reference proteome</keyword>
<dbReference type="EMBL" id="JANBOJ010000345">
    <property type="protein sequence ID" value="KAJ1719766.1"/>
    <property type="molecule type" value="Genomic_DNA"/>
</dbReference>
<reference evidence="2" key="1">
    <citation type="submission" date="2022-07" db="EMBL/GenBank/DDBJ databases">
        <title>Phylogenomic reconstructions and comparative analyses of Kickxellomycotina fungi.</title>
        <authorList>
            <person name="Reynolds N.K."/>
            <person name="Stajich J.E."/>
            <person name="Barry K."/>
            <person name="Grigoriev I.V."/>
            <person name="Crous P."/>
            <person name="Smith M.E."/>
        </authorList>
    </citation>
    <scope>NUCLEOTIDE SEQUENCE</scope>
    <source>
        <strain evidence="2">NBRC 32514</strain>
    </source>
</reference>
<comment type="caution">
    <text evidence="2">The sequence shown here is derived from an EMBL/GenBank/DDBJ whole genome shotgun (WGS) entry which is preliminary data.</text>
</comment>
<organism evidence="2 3">
    <name type="scientific">Coemansia erecta</name>
    <dbReference type="NCBI Taxonomy" id="147472"/>
    <lineage>
        <taxon>Eukaryota</taxon>
        <taxon>Fungi</taxon>
        <taxon>Fungi incertae sedis</taxon>
        <taxon>Zoopagomycota</taxon>
        <taxon>Kickxellomycotina</taxon>
        <taxon>Kickxellomycetes</taxon>
        <taxon>Kickxellales</taxon>
        <taxon>Kickxellaceae</taxon>
        <taxon>Coemansia</taxon>
    </lineage>
</organism>
<accession>A0A9W7XUU6</accession>
<dbReference type="AlphaFoldDB" id="A0A9W7XUU6"/>
<proteinExistence type="predicted"/>
<protein>
    <submittedName>
        <fullName evidence="2">Uncharacterized protein</fullName>
    </submittedName>
</protein>
<dbReference type="Proteomes" id="UP001149813">
    <property type="component" value="Unassembled WGS sequence"/>
</dbReference>
<feature type="region of interest" description="Disordered" evidence="1">
    <location>
        <begin position="44"/>
        <end position="63"/>
    </location>
</feature>
<evidence type="ECO:0000313" key="3">
    <source>
        <dbReference type="Proteomes" id="UP001149813"/>
    </source>
</evidence>
<gene>
    <name evidence="2" type="ORF">LPJ53_005529</name>
</gene>
<feature type="region of interest" description="Disordered" evidence="1">
    <location>
        <begin position="1"/>
        <end position="38"/>
    </location>
</feature>
<sequence>MSESGCRCKGITKPVSSDKVKGKTASQMAEDASPLFADDIHEHWRKRVSSEKEDEKEKGDDEKKYHFKVEHDAKWVAAHGEMCDARTTEYKDLPRSLKYKVDTLAQVAIRTLLRKSDTEPSALLFECMFNPTMNTDTSGGLYLCGENDSEKMDRCREVVEMARKRVPESFVGSGHYV</sequence>
<evidence type="ECO:0000313" key="2">
    <source>
        <dbReference type="EMBL" id="KAJ1719766.1"/>
    </source>
</evidence>
<name>A0A9W7XUU6_9FUNG</name>
<evidence type="ECO:0000256" key="1">
    <source>
        <dbReference type="SAM" id="MobiDB-lite"/>
    </source>
</evidence>